<feature type="transmembrane region" description="Helical" evidence="2">
    <location>
        <begin position="82"/>
        <end position="101"/>
    </location>
</feature>
<keyword evidence="4" id="KW-1185">Reference proteome</keyword>
<feature type="compositionally biased region" description="Polar residues" evidence="1">
    <location>
        <begin position="387"/>
        <end position="397"/>
    </location>
</feature>
<name>A0ABS8ZJD0_9PSEU</name>
<sequence length="610" mass="66020">MAKTDTWVGNQFFNVGKTVVAATNSLWYLLLWGDDDGPVFSNIDRGLGSGAKSLYDNAFTPLLSLVLVLAVVWILFKTLKGALAHIATKLLWILCAFWVAASSYLMPGAYTTFLDTILTDGVREIQGAVLTASGHDPVHGMPELLYDNVIKKTWLEGEFGSATSTMAVDQGPRLIDAQAWTKFDSTETVTQADLDRKKAMFEDVANKVRGTDAEGHFTGTTSARLGTGLLGLVRGLCFAYFPFIALLGQLLGMLILRLVILCAPILGLAMIIYHRAAPGIIRGLGKALASCVLLAVGSTGYLWALPAVLDGVRTPLLQMVIMAVITIIALILIRPIRQITGMISGIVQAAGLNYATRPTVAGWAFRAWRRHRRWNKREKRLLRAIGTKNSKTSTSSPRGRRPETAPTQTAPGPGKATLRRPRPEAGAPQRATSIRFPTARAHGPARRAGQIGPRVFFHGPRVFYHGSGTPADGQHDIGHPPRPAASATQVTLGLPPTRTDSLPPTEIDTRHSTVADPPDWQPHSPAPASGMAEELVIPSEHDEHIRRRAEGDEPDSPPRTPPGSTDEHGQPTFQIYHPSQDQILPHPTNANPSPNRPESQDQGDADADPI</sequence>
<evidence type="ECO:0000313" key="4">
    <source>
        <dbReference type="Proteomes" id="UP001521150"/>
    </source>
</evidence>
<comment type="caution">
    <text evidence="3">The sequence shown here is derived from an EMBL/GenBank/DDBJ whole genome shotgun (WGS) entry which is preliminary data.</text>
</comment>
<reference evidence="3 4" key="1">
    <citation type="submission" date="2021-12" db="EMBL/GenBank/DDBJ databases">
        <title>Genome sequence of Kibdelosporangium philippinense ATCC 49844.</title>
        <authorList>
            <person name="Fedorov E.A."/>
            <person name="Omeragic M."/>
            <person name="Shalygina K.F."/>
            <person name="Maclea K.S."/>
        </authorList>
    </citation>
    <scope>NUCLEOTIDE SEQUENCE [LARGE SCALE GENOMIC DNA]</scope>
    <source>
        <strain evidence="3 4">ATCC 49844</strain>
    </source>
</reference>
<evidence type="ECO:0000313" key="3">
    <source>
        <dbReference type="EMBL" id="MCE7007075.1"/>
    </source>
</evidence>
<proteinExistence type="predicted"/>
<keyword evidence="2" id="KW-0472">Membrane</keyword>
<feature type="transmembrane region" description="Helical" evidence="2">
    <location>
        <begin position="285"/>
        <end position="304"/>
    </location>
</feature>
<gene>
    <name evidence="3" type="ORF">LWC34_30235</name>
</gene>
<feature type="transmembrane region" description="Helical" evidence="2">
    <location>
        <begin position="229"/>
        <end position="248"/>
    </location>
</feature>
<organism evidence="3 4">
    <name type="scientific">Kibdelosporangium philippinense</name>
    <dbReference type="NCBI Taxonomy" id="211113"/>
    <lineage>
        <taxon>Bacteria</taxon>
        <taxon>Bacillati</taxon>
        <taxon>Actinomycetota</taxon>
        <taxon>Actinomycetes</taxon>
        <taxon>Pseudonocardiales</taxon>
        <taxon>Pseudonocardiaceae</taxon>
        <taxon>Kibdelosporangium</taxon>
    </lineage>
</organism>
<accession>A0ABS8ZJD0</accession>
<feature type="compositionally biased region" description="Polar residues" evidence="1">
    <location>
        <begin position="571"/>
        <end position="600"/>
    </location>
</feature>
<keyword evidence="2" id="KW-1133">Transmembrane helix</keyword>
<feature type="transmembrane region" description="Helical" evidence="2">
    <location>
        <begin position="12"/>
        <end position="33"/>
    </location>
</feature>
<keyword evidence="2" id="KW-0812">Transmembrane</keyword>
<dbReference type="Proteomes" id="UP001521150">
    <property type="component" value="Unassembled WGS sequence"/>
</dbReference>
<feature type="compositionally biased region" description="Acidic residues" evidence="1">
    <location>
        <begin position="601"/>
        <end position="610"/>
    </location>
</feature>
<dbReference type="RefSeq" id="WP_233728468.1">
    <property type="nucleotide sequence ID" value="NZ_JAJVCN010000002.1"/>
</dbReference>
<feature type="transmembrane region" description="Helical" evidence="2">
    <location>
        <begin position="254"/>
        <end position="273"/>
    </location>
</feature>
<feature type="region of interest" description="Disordered" evidence="1">
    <location>
        <begin position="543"/>
        <end position="610"/>
    </location>
</feature>
<evidence type="ECO:0008006" key="5">
    <source>
        <dbReference type="Google" id="ProtNLM"/>
    </source>
</evidence>
<feature type="region of interest" description="Disordered" evidence="1">
    <location>
        <begin position="379"/>
        <end position="529"/>
    </location>
</feature>
<feature type="transmembrane region" description="Helical" evidence="2">
    <location>
        <begin position="316"/>
        <end position="333"/>
    </location>
</feature>
<evidence type="ECO:0000256" key="1">
    <source>
        <dbReference type="SAM" id="MobiDB-lite"/>
    </source>
</evidence>
<protein>
    <recommendedName>
        <fullName evidence="5">TrbL/VirB6 plasmid conjugal transfer protein</fullName>
    </recommendedName>
</protein>
<feature type="transmembrane region" description="Helical" evidence="2">
    <location>
        <begin position="54"/>
        <end position="76"/>
    </location>
</feature>
<evidence type="ECO:0000256" key="2">
    <source>
        <dbReference type="SAM" id="Phobius"/>
    </source>
</evidence>
<dbReference type="EMBL" id="JAJVCN010000002">
    <property type="protein sequence ID" value="MCE7007075.1"/>
    <property type="molecule type" value="Genomic_DNA"/>
</dbReference>